<dbReference type="GO" id="GO:0004830">
    <property type="term" value="F:tryptophan-tRNA ligase activity"/>
    <property type="evidence" value="ECO:0007669"/>
    <property type="project" value="UniProtKB-EC"/>
</dbReference>
<dbReference type="EC" id="6.1.1.2" evidence="2"/>
<dbReference type="PROSITE" id="PS00178">
    <property type="entry name" value="AA_TRNA_LIGASE_I"/>
    <property type="match status" value="1"/>
</dbReference>
<keyword evidence="7 9" id="KW-0030">Aminoacyl-tRNA synthetase</keyword>
<dbReference type="PANTHER" id="PTHR10055">
    <property type="entry name" value="TRYPTOPHANYL-TRNA SYNTHETASE"/>
    <property type="match status" value="1"/>
</dbReference>
<keyword evidence="6 9" id="KW-0648">Protein biosynthesis</keyword>
<keyword evidence="5 9" id="KW-0067">ATP-binding</keyword>
<protein>
    <recommendedName>
        <fullName evidence="2">tryptophan--tRNA ligase</fullName>
        <ecNumber evidence="2">6.1.1.2</ecNumber>
    </recommendedName>
    <alternativeName>
        <fullName evidence="8">Tryptophanyl-tRNA synthetase</fullName>
    </alternativeName>
</protein>
<evidence type="ECO:0000313" key="10">
    <source>
        <dbReference type="EnsemblPlants" id="MELO3C016671.2.1"/>
    </source>
</evidence>
<dbReference type="GO" id="GO:0005524">
    <property type="term" value="F:ATP binding"/>
    <property type="evidence" value="ECO:0007669"/>
    <property type="project" value="UniProtKB-KW"/>
</dbReference>
<dbReference type="PRINTS" id="PR01039">
    <property type="entry name" value="TRNASYNTHTRP"/>
</dbReference>
<keyword evidence="3 9" id="KW-0436">Ligase</keyword>
<dbReference type="InterPro" id="IPR001412">
    <property type="entry name" value="aa-tRNA-synth_I_CS"/>
</dbReference>
<dbReference type="InterPro" id="IPR002305">
    <property type="entry name" value="aa-tRNA-synth_Ic"/>
</dbReference>
<evidence type="ECO:0000256" key="7">
    <source>
        <dbReference type="ARBA" id="ARBA00023146"/>
    </source>
</evidence>
<organism evidence="10">
    <name type="scientific">Cucumis melo</name>
    <name type="common">Muskmelon</name>
    <dbReference type="NCBI Taxonomy" id="3656"/>
    <lineage>
        <taxon>Eukaryota</taxon>
        <taxon>Viridiplantae</taxon>
        <taxon>Streptophyta</taxon>
        <taxon>Embryophyta</taxon>
        <taxon>Tracheophyta</taxon>
        <taxon>Spermatophyta</taxon>
        <taxon>Magnoliopsida</taxon>
        <taxon>eudicotyledons</taxon>
        <taxon>Gunneridae</taxon>
        <taxon>Pentapetalae</taxon>
        <taxon>rosids</taxon>
        <taxon>fabids</taxon>
        <taxon>Cucurbitales</taxon>
        <taxon>Cucurbitaceae</taxon>
        <taxon>Benincaseae</taxon>
        <taxon>Cucumis</taxon>
    </lineage>
</organism>
<evidence type="ECO:0000256" key="3">
    <source>
        <dbReference type="ARBA" id="ARBA00022598"/>
    </source>
</evidence>
<evidence type="ECO:0000256" key="5">
    <source>
        <dbReference type="ARBA" id="ARBA00022840"/>
    </source>
</evidence>
<dbReference type="InterPro" id="IPR014729">
    <property type="entry name" value="Rossmann-like_a/b/a_fold"/>
</dbReference>
<dbReference type="InterPro" id="IPR002306">
    <property type="entry name" value="Trp-tRNA-ligase"/>
</dbReference>
<proteinExistence type="inferred from homology"/>
<dbReference type="Pfam" id="PF00579">
    <property type="entry name" value="tRNA-synt_1b"/>
    <property type="match status" value="1"/>
</dbReference>
<dbReference type="GO" id="GO:0048608">
    <property type="term" value="P:reproductive structure development"/>
    <property type="evidence" value="ECO:0007669"/>
    <property type="project" value="UniProtKB-ARBA"/>
</dbReference>
<dbReference type="PANTHER" id="PTHR10055:SF1">
    <property type="entry name" value="TRYPTOPHAN--TRNA LIGASE, CYTOPLASMIC"/>
    <property type="match status" value="1"/>
</dbReference>
<dbReference type="FunFam" id="3.40.50.620:FF:000654">
    <property type="entry name" value="Protein CBR-WARS-1"/>
    <property type="match status" value="1"/>
</dbReference>
<dbReference type="GO" id="GO:0005737">
    <property type="term" value="C:cytoplasm"/>
    <property type="evidence" value="ECO:0007669"/>
    <property type="project" value="TreeGrafter"/>
</dbReference>
<evidence type="ECO:0000256" key="9">
    <source>
        <dbReference type="RuleBase" id="RU363036"/>
    </source>
</evidence>
<dbReference type="Gramene" id="MELO3C016671.2.1">
    <property type="protein sequence ID" value="MELO3C016671.2.1"/>
    <property type="gene ID" value="MELO3C016671.2"/>
</dbReference>
<comment type="similarity">
    <text evidence="1 9">Belongs to the class-I aminoacyl-tRNA synthetase family.</text>
</comment>
<dbReference type="SUPFAM" id="SSF52374">
    <property type="entry name" value="Nucleotidylyl transferase"/>
    <property type="match status" value="1"/>
</dbReference>
<dbReference type="EnsemblPlants" id="MELO3C016671.2.1">
    <property type="protein sequence ID" value="MELO3C016671.2.1"/>
    <property type="gene ID" value="MELO3C016671.2"/>
</dbReference>
<evidence type="ECO:0000256" key="6">
    <source>
        <dbReference type="ARBA" id="ARBA00022917"/>
    </source>
</evidence>
<accession>A0A9I9DD38</accession>
<keyword evidence="4 9" id="KW-0547">Nucleotide-binding</keyword>
<evidence type="ECO:0000256" key="4">
    <source>
        <dbReference type="ARBA" id="ARBA00022741"/>
    </source>
</evidence>
<dbReference type="AlphaFoldDB" id="A0A9I9DD38"/>
<dbReference type="Gene3D" id="1.10.240.10">
    <property type="entry name" value="Tyrosyl-Transfer RNA Synthetase"/>
    <property type="match status" value="1"/>
</dbReference>
<reference evidence="10" key="1">
    <citation type="submission" date="2023-03" db="UniProtKB">
        <authorList>
            <consortium name="EnsemblPlants"/>
        </authorList>
    </citation>
    <scope>IDENTIFICATION</scope>
</reference>
<dbReference type="GO" id="GO:0006436">
    <property type="term" value="P:tryptophanyl-tRNA aminoacylation"/>
    <property type="evidence" value="ECO:0007669"/>
    <property type="project" value="InterPro"/>
</dbReference>
<evidence type="ECO:0000256" key="8">
    <source>
        <dbReference type="ARBA" id="ARBA00030268"/>
    </source>
</evidence>
<dbReference type="GO" id="GO:0009791">
    <property type="term" value="P:post-embryonic development"/>
    <property type="evidence" value="ECO:0007669"/>
    <property type="project" value="UniProtKB-ARBA"/>
</dbReference>
<evidence type="ECO:0000256" key="2">
    <source>
        <dbReference type="ARBA" id="ARBA00013161"/>
    </source>
</evidence>
<name>A0A9I9DD38_CUCME</name>
<evidence type="ECO:0000256" key="1">
    <source>
        <dbReference type="ARBA" id="ARBA00005594"/>
    </source>
</evidence>
<sequence>MDKAEADRKVEESVEEDDQVVNPWQVSAKDGGKIDYDKLIDKFGCQRLQPSLVDRVQRLTSRPPHVFLRRGVFFAHRDFDEILNAYERGEKFYLYTGRGPSSEALHLGHLVPFMFTKCASLSSYTDIFGLYIFISSIECFCRYLQDAFKVPLVIQLTDDEKCMWKNLSVEESQRLARENAKDIIACGFDISKTFIFSDFDYVGGAFYKNMVKVAKCVTYNKVVGIFGFTGEDHIGKVSFPPVQAVPSFPSSFPHLFSGKDDLRCLIPCAIDQDPYFRMTRDVAPRLGYHKPALIESSFFPALQGETGKMSASDPNSAIYVTDSAKDIKNKELESPLDPALKQERESLKGEFAKTIAAVFFSIGTRQVPTSFFSIATNQFQLLRTATFSSLGSSFRVSSSPSLQFLFPPFVLRSRFFSSMYFVLQPYSSSLVSNSLILKKDNANRCMAMLIGTLDKVLDKKVVRV</sequence>
<dbReference type="Gene3D" id="3.40.50.620">
    <property type="entry name" value="HUPs"/>
    <property type="match status" value="2"/>
</dbReference>